<organism evidence="1 2">
    <name type="scientific">Fusicatenibacter saccharivorans</name>
    <dbReference type="NCBI Taxonomy" id="1150298"/>
    <lineage>
        <taxon>Bacteria</taxon>
        <taxon>Bacillati</taxon>
        <taxon>Bacillota</taxon>
        <taxon>Clostridia</taxon>
        <taxon>Lachnospirales</taxon>
        <taxon>Lachnospiraceae</taxon>
        <taxon>Fusicatenibacter</taxon>
    </lineage>
</organism>
<dbReference type="RefSeq" id="WP_055228215.1">
    <property type="nucleotide sequence ID" value="NZ_CAXSRP010000011.1"/>
</dbReference>
<dbReference type="EMBL" id="CYYV01000012">
    <property type="protein sequence ID" value="CUO66017.1"/>
    <property type="molecule type" value="Genomic_DNA"/>
</dbReference>
<evidence type="ECO:0000313" key="2">
    <source>
        <dbReference type="Proteomes" id="UP000095706"/>
    </source>
</evidence>
<proteinExistence type="predicted"/>
<evidence type="ECO:0000313" key="1">
    <source>
        <dbReference type="EMBL" id="CUO66017.1"/>
    </source>
</evidence>
<dbReference type="InterPro" id="IPR016181">
    <property type="entry name" value="Acyl_CoA_acyltransferase"/>
</dbReference>
<dbReference type="Proteomes" id="UP000095706">
    <property type="component" value="Unassembled WGS sequence"/>
</dbReference>
<evidence type="ECO:0008006" key="3">
    <source>
        <dbReference type="Google" id="ProtNLM"/>
    </source>
</evidence>
<dbReference type="SUPFAM" id="SSF55729">
    <property type="entry name" value="Acyl-CoA N-acyltransferases (Nat)"/>
    <property type="match status" value="1"/>
</dbReference>
<accession>A0A174GXV1</accession>
<name>A0A174GXV1_9FIRM</name>
<gene>
    <name evidence="1" type="ORF">ERS852406_02498</name>
</gene>
<sequence length="184" mass="20940">MLIQQATLEDVQGVLDLLKANHVSHVSDKTDGFVTTNMTEKQLVTLITKENGVTIAKENEKILAFAMAASWEFWAEWPFFVYMIEQLPNFSFNGKTLTAKNSYQYGPVCLDKSVRGSGLFERVFYASLSSMKERYPIMATFINQINPRSYAAHTRKVSMTQVGKFQFNQNNYFLMACSTELGNK</sequence>
<reference evidence="1 2" key="1">
    <citation type="submission" date="2015-09" db="EMBL/GenBank/DDBJ databases">
        <authorList>
            <consortium name="Pathogen Informatics"/>
        </authorList>
    </citation>
    <scope>NUCLEOTIDE SEQUENCE [LARGE SCALE GENOMIC DNA]</scope>
    <source>
        <strain evidence="1 2">2789STDY5608849</strain>
    </source>
</reference>
<protein>
    <recommendedName>
        <fullName evidence="3">GNAT family acetyltransferase</fullName>
    </recommendedName>
</protein>
<dbReference type="AlphaFoldDB" id="A0A174GXV1"/>
<dbReference type="Gene3D" id="3.40.630.30">
    <property type="match status" value="1"/>
</dbReference>